<dbReference type="Proteomes" id="UP000243207">
    <property type="component" value="Chromosome I"/>
</dbReference>
<dbReference type="AlphaFoldDB" id="A0A1H1YGG1"/>
<feature type="transmembrane region" description="Helical" evidence="1">
    <location>
        <begin position="107"/>
        <end position="125"/>
    </location>
</feature>
<gene>
    <name evidence="2" type="ORF">SAMN05216421_3148</name>
</gene>
<dbReference type="OrthoDB" id="7107962at2"/>
<feature type="transmembrane region" description="Helical" evidence="1">
    <location>
        <begin position="7"/>
        <end position="26"/>
    </location>
</feature>
<proteinExistence type="predicted"/>
<accession>A0A1H1YGG1</accession>
<evidence type="ECO:0000313" key="2">
    <source>
        <dbReference type="EMBL" id="SDT20517.1"/>
    </source>
</evidence>
<dbReference type="RefSeq" id="WP_093396671.1">
    <property type="nucleotide sequence ID" value="NZ_LT629736.1"/>
</dbReference>
<organism evidence="2 3">
    <name type="scientific">Halopseudomonas xinjiangensis</name>
    <dbReference type="NCBI Taxonomy" id="487184"/>
    <lineage>
        <taxon>Bacteria</taxon>
        <taxon>Pseudomonadati</taxon>
        <taxon>Pseudomonadota</taxon>
        <taxon>Gammaproteobacteria</taxon>
        <taxon>Pseudomonadales</taxon>
        <taxon>Pseudomonadaceae</taxon>
        <taxon>Halopseudomonas</taxon>
    </lineage>
</organism>
<sequence length="131" mass="14617">MSNTDKLRIWEFGIAVVGFLAWMLLISTSEQIRELGVPNLYKFVSGYILGFVIAFAGFMFWEVLRGRAHQFLDDSLYFRWISYITLLVILLLGGASLIAQIFGDTNWAYNVGSLLGGIAVGVGVVPTSQRF</sequence>
<dbReference type="STRING" id="487184.SAMN05216421_3148"/>
<reference evidence="3" key="1">
    <citation type="submission" date="2016-10" db="EMBL/GenBank/DDBJ databases">
        <authorList>
            <person name="Varghese N."/>
            <person name="Submissions S."/>
        </authorList>
    </citation>
    <scope>NUCLEOTIDE SEQUENCE [LARGE SCALE GENOMIC DNA]</scope>
    <source>
        <strain evidence="3">NRRL B-51270</strain>
    </source>
</reference>
<feature type="transmembrane region" description="Helical" evidence="1">
    <location>
        <begin position="76"/>
        <end position="101"/>
    </location>
</feature>
<feature type="transmembrane region" description="Helical" evidence="1">
    <location>
        <begin position="46"/>
        <end position="64"/>
    </location>
</feature>
<keyword evidence="1" id="KW-0812">Transmembrane</keyword>
<keyword evidence="3" id="KW-1185">Reference proteome</keyword>
<evidence type="ECO:0000256" key="1">
    <source>
        <dbReference type="SAM" id="Phobius"/>
    </source>
</evidence>
<protein>
    <submittedName>
        <fullName evidence="2">Uncharacterized protein</fullName>
    </submittedName>
</protein>
<name>A0A1H1YGG1_9GAMM</name>
<dbReference type="EMBL" id="LT629736">
    <property type="protein sequence ID" value="SDT20517.1"/>
    <property type="molecule type" value="Genomic_DNA"/>
</dbReference>
<keyword evidence="1" id="KW-0472">Membrane</keyword>
<keyword evidence="1" id="KW-1133">Transmembrane helix</keyword>
<evidence type="ECO:0000313" key="3">
    <source>
        <dbReference type="Proteomes" id="UP000243207"/>
    </source>
</evidence>